<organism evidence="2 3">
    <name type="scientific">Novymonas esmeraldas</name>
    <dbReference type="NCBI Taxonomy" id="1808958"/>
    <lineage>
        <taxon>Eukaryota</taxon>
        <taxon>Discoba</taxon>
        <taxon>Euglenozoa</taxon>
        <taxon>Kinetoplastea</taxon>
        <taxon>Metakinetoplastina</taxon>
        <taxon>Trypanosomatida</taxon>
        <taxon>Trypanosomatidae</taxon>
        <taxon>Novymonas</taxon>
    </lineage>
</organism>
<accession>A0AAW0EV70</accession>
<feature type="region of interest" description="Disordered" evidence="1">
    <location>
        <begin position="97"/>
        <end position="135"/>
    </location>
</feature>
<feature type="region of interest" description="Disordered" evidence="1">
    <location>
        <begin position="1"/>
        <end position="78"/>
    </location>
</feature>
<dbReference type="Proteomes" id="UP001430356">
    <property type="component" value="Unassembled WGS sequence"/>
</dbReference>
<evidence type="ECO:0000313" key="2">
    <source>
        <dbReference type="EMBL" id="KAK7197022.1"/>
    </source>
</evidence>
<feature type="region of interest" description="Disordered" evidence="1">
    <location>
        <begin position="148"/>
        <end position="172"/>
    </location>
</feature>
<feature type="compositionally biased region" description="Basic and acidic residues" evidence="1">
    <location>
        <begin position="112"/>
        <end position="135"/>
    </location>
</feature>
<feature type="compositionally biased region" description="Basic residues" evidence="1">
    <location>
        <begin position="161"/>
        <end position="172"/>
    </location>
</feature>
<reference evidence="2 3" key="1">
    <citation type="journal article" date="2021" name="MBio">
        <title>A New Model Trypanosomatid, Novymonas esmeraldas: Genomic Perception of Its 'Candidatus Pandoraea novymonadis' Endosymbiont.</title>
        <authorList>
            <person name="Zakharova A."/>
            <person name="Saura A."/>
            <person name="Butenko A."/>
            <person name="Podesvova L."/>
            <person name="Warmusova S."/>
            <person name="Kostygov A.Y."/>
            <person name="Nenarokova A."/>
            <person name="Lukes J."/>
            <person name="Opperdoes F.R."/>
            <person name="Yurchenko V."/>
        </authorList>
    </citation>
    <scope>NUCLEOTIDE SEQUENCE [LARGE SCALE GENOMIC DNA]</scope>
    <source>
        <strain evidence="2 3">E262AT.01</strain>
    </source>
</reference>
<evidence type="ECO:0000256" key="1">
    <source>
        <dbReference type="SAM" id="MobiDB-lite"/>
    </source>
</evidence>
<dbReference type="AlphaFoldDB" id="A0AAW0EV70"/>
<evidence type="ECO:0000313" key="3">
    <source>
        <dbReference type="Proteomes" id="UP001430356"/>
    </source>
</evidence>
<feature type="compositionally biased region" description="Low complexity" evidence="1">
    <location>
        <begin position="17"/>
        <end position="39"/>
    </location>
</feature>
<gene>
    <name evidence="2" type="ORF">NESM_000646000</name>
</gene>
<proteinExistence type="predicted"/>
<name>A0AAW0EV70_9TRYP</name>
<protein>
    <submittedName>
        <fullName evidence="2">Uncharacterized protein</fullName>
    </submittedName>
</protein>
<comment type="caution">
    <text evidence="2">The sequence shown here is derived from an EMBL/GenBank/DDBJ whole genome shotgun (WGS) entry which is preliminary data.</text>
</comment>
<keyword evidence="3" id="KW-1185">Reference proteome</keyword>
<feature type="compositionally biased region" description="Basic and acidic residues" evidence="1">
    <location>
        <begin position="59"/>
        <end position="68"/>
    </location>
</feature>
<sequence>MGAECSSEVKERPQPQPQSSPAQRHPPVTSVVPSPLVSSFNSHTSSRQRGRYTDSLTTNEDRGDRSSDETGCSGRHSFAGYVPVNKVRRWLKELPPPKVKLPLVPEPDVWSDGEREDRDWIRTEGDPIDPAGERWDAPHYVSALGLRTASEMAPQAEERKRQQKARSKARCQ</sequence>
<dbReference type="EMBL" id="JAECZO010000093">
    <property type="protein sequence ID" value="KAK7197022.1"/>
    <property type="molecule type" value="Genomic_DNA"/>
</dbReference>